<proteinExistence type="predicted"/>
<keyword evidence="2" id="KW-1185">Reference proteome</keyword>
<evidence type="ECO:0000313" key="2">
    <source>
        <dbReference type="Proteomes" id="UP000253490"/>
    </source>
</evidence>
<dbReference type="Proteomes" id="UP000253490">
    <property type="component" value="Unassembled WGS sequence"/>
</dbReference>
<dbReference type="AlphaFoldDB" id="A0A366IB91"/>
<comment type="caution">
    <text evidence="1">The sequence shown here is derived from an EMBL/GenBank/DDBJ whole genome shotgun (WGS) entry which is preliminary data.</text>
</comment>
<organism evidence="1 2">
    <name type="scientific">Alkalibaculum bacchi</name>
    <dbReference type="NCBI Taxonomy" id="645887"/>
    <lineage>
        <taxon>Bacteria</taxon>
        <taxon>Bacillati</taxon>
        <taxon>Bacillota</taxon>
        <taxon>Clostridia</taxon>
        <taxon>Eubacteriales</taxon>
        <taxon>Eubacteriaceae</taxon>
        <taxon>Alkalibaculum</taxon>
    </lineage>
</organism>
<dbReference type="OrthoDB" id="2912607at2"/>
<dbReference type="RefSeq" id="WP_113919925.1">
    <property type="nucleotide sequence ID" value="NZ_QNRX01000004.1"/>
</dbReference>
<evidence type="ECO:0000313" key="1">
    <source>
        <dbReference type="EMBL" id="RBP67361.1"/>
    </source>
</evidence>
<accession>A0A366IB91</accession>
<evidence type="ECO:0008006" key="3">
    <source>
        <dbReference type="Google" id="ProtNLM"/>
    </source>
</evidence>
<sequence length="109" mass="13096">MKNKKRVFIMFLFIIIVALALSVPSRDDFNKWMSQNYNIERSFENRHEIWEKNGDVVFYVSSHQIELGVFMTIEKKFQYENGDEFTIRALGIFNSFFPMEDGRLWEVLN</sequence>
<protein>
    <recommendedName>
        <fullName evidence="3">DUF4359 domain-containing protein</fullName>
    </recommendedName>
</protein>
<dbReference type="EMBL" id="QNRX01000004">
    <property type="protein sequence ID" value="RBP67361.1"/>
    <property type="molecule type" value="Genomic_DNA"/>
</dbReference>
<gene>
    <name evidence="1" type="ORF">DES36_10460</name>
</gene>
<reference evidence="1 2" key="1">
    <citation type="submission" date="2018-06" db="EMBL/GenBank/DDBJ databases">
        <title>Genomic Encyclopedia of Type Strains, Phase IV (KMG-IV): sequencing the most valuable type-strain genomes for metagenomic binning, comparative biology and taxonomic classification.</title>
        <authorList>
            <person name="Goeker M."/>
        </authorList>
    </citation>
    <scope>NUCLEOTIDE SEQUENCE [LARGE SCALE GENOMIC DNA]</scope>
    <source>
        <strain evidence="1 2">DSM 22112</strain>
    </source>
</reference>
<name>A0A366IB91_9FIRM</name>